<dbReference type="InterPro" id="IPR036390">
    <property type="entry name" value="WH_DNA-bd_sf"/>
</dbReference>
<keyword evidence="1" id="KW-0805">Transcription regulation</keyword>
<dbReference type="EMBL" id="JACDUR010000001">
    <property type="protein sequence ID" value="MBA2888824.1"/>
    <property type="molecule type" value="Genomic_DNA"/>
</dbReference>
<evidence type="ECO:0000256" key="2">
    <source>
        <dbReference type="ARBA" id="ARBA00023125"/>
    </source>
</evidence>
<feature type="domain" description="HTH hxlR-type" evidence="4">
    <location>
        <begin position="2"/>
        <end position="100"/>
    </location>
</feature>
<evidence type="ECO:0000313" key="5">
    <source>
        <dbReference type="EMBL" id="MBA2888824.1"/>
    </source>
</evidence>
<dbReference type="Proteomes" id="UP000530928">
    <property type="component" value="Unassembled WGS sequence"/>
</dbReference>
<evidence type="ECO:0000256" key="1">
    <source>
        <dbReference type="ARBA" id="ARBA00023015"/>
    </source>
</evidence>
<dbReference type="PANTHER" id="PTHR33204">
    <property type="entry name" value="TRANSCRIPTIONAL REGULATOR, MARR FAMILY"/>
    <property type="match status" value="1"/>
</dbReference>
<comment type="caution">
    <text evidence="5">The sequence shown here is derived from an EMBL/GenBank/DDBJ whole genome shotgun (WGS) entry which is preliminary data.</text>
</comment>
<dbReference type="AlphaFoldDB" id="A0A7W0CD60"/>
<dbReference type="GO" id="GO:0003677">
    <property type="term" value="F:DNA binding"/>
    <property type="evidence" value="ECO:0007669"/>
    <property type="project" value="UniProtKB-KW"/>
</dbReference>
<reference evidence="5 6" key="1">
    <citation type="submission" date="2020-07" db="EMBL/GenBank/DDBJ databases">
        <title>Genomic Encyclopedia of Type Strains, Phase IV (KMG-IV): sequencing the most valuable type-strain genomes for metagenomic binning, comparative biology and taxonomic classification.</title>
        <authorList>
            <person name="Goeker M."/>
        </authorList>
    </citation>
    <scope>NUCLEOTIDE SEQUENCE [LARGE SCALE GENOMIC DNA]</scope>
    <source>
        <strain evidence="5 6">DSM 45533</strain>
    </source>
</reference>
<sequence length="114" mass="13098">MCIAKETLDRLGDKWSVAVMHELSPGTRRFMELRRALPAISKRMLTATLRALEEDGLLERTVHPTVPPRVDYELTQLGRSLLESAWTVMNWGESHTSEIELARQRFAERTQHAV</sequence>
<keyword evidence="2 5" id="KW-0238">DNA-binding</keyword>
<dbReference type="Pfam" id="PF01638">
    <property type="entry name" value="HxlR"/>
    <property type="match status" value="1"/>
</dbReference>
<evidence type="ECO:0000313" key="6">
    <source>
        <dbReference type="Proteomes" id="UP000530928"/>
    </source>
</evidence>
<dbReference type="InterPro" id="IPR002577">
    <property type="entry name" value="HTH_HxlR"/>
</dbReference>
<organism evidence="5 6">
    <name type="scientific">Nonomuraea soli</name>
    <dbReference type="NCBI Taxonomy" id="1032476"/>
    <lineage>
        <taxon>Bacteria</taxon>
        <taxon>Bacillati</taxon>
        <taxon>Actinomycetota</taxon>
        <taxon>Actinomycetes</taxon>
        <taxon>Streptosporangiales</taxon>
        <taxon>Streptosporangiaceae</taxon>
        <taxon>Nonomuraea</taxon>
    </lineage>
</organism>
<proteinExistence type="predicted"/>
<protein>
    <submittedName>
        <fullName evidence="5">DNA-binding HxlR family transcriptional regulator</fullName>
    </submittedName>
</protein>
<gene>
    <name evidence="5" type="ORF">HNR30_000159</name>
</gene>
<evidence type="ECO:0000259" key="4">
    <source>
        <dbReference type="PROSITE" id="PS51118"/>
    </source>
</evidence>
<keyword evidence="6" id="KW-1185">Reference proteome</keyword>
<name>A0A7W0CD60_9ACTN</name>
<dbReference type="RefSeq" id="WP_181607224.1">
    <property type="nucleotide sequence ID" value="NZ_BAABAM010000001.1"/>
</dbReference>
<dbReference type="SUPFAM" id="SSF46785">
    <property type="entry name" value="Winged helix' DNA-binding domain"/>
    <property type="match status" value="1"/>
</dbReference>
<dbReference type="PANTHER" id="PTHR33204:SF39">
    <property type="entry name" value="TRANSCRIPTIONAL REGULATORY PROTEIN"/>
    <property type="match status" value="1"/>
</dbReference>
<dbReference type="PROSITE" id="PS51118">
    <property type="entry name" value="HTH_HXLR"/>
    <property type="match status" value="1"/>
</dbReference>
<dbReference type="Gene3D" id="1.10.10.10">
    <property type="entry name" value="Winged helix-like DNA-binding domain superfamily/Winged helix DNA-binding domain"/>
    <property type="match status" value="1"/>
</dbReference>
<evidence type="ECO:0000256" key="3">
    <source>
        <dbReference type="ARBA" id="ARBA00023163"/>
    </source>
</evidence>
<dbReference type="InterPro" id="IPR036388">
    <property type="entry name" value="WH-like_DNA-bd_sf"/>
</dbReference>
<keyword evidence="3" id="KW-0804">Transcription</keyword>
<accession>A0A7W0CD60</accession>